<evidence type="ECO:0000259" key="1">
    <source>
        <dbReference type="Pfam" id="PF05709"/>
    </source>
</evidence>
<dbReference type="Proteomes" id="UP000035996">
    <property type="component" value="Unassembled WGS sequence"/>
</dbReference>
<accession>A0A0J6D2R9</accession>
<dbReference type="EMBL" id="LELK01000001">
    <property type="protein sequence ID" value="KMM38594.1"/>
    <property type="molecule type" value="Genomic_DNA"/>
</dbReference>
<dbReference type="RefSeq" id="WP_048309711.1">
    <property type="nucleotide sequence ID" value="NZ_CP119526.1"/>
</dbReference>
<sequence length="487" mass="55213">MKSKLNFKIEYVNNQIIDMHDMGLWVDSFHIFSPDVERNTIDIPNRHGALLASSRIKTRKVKLSFTVDTNSVEDLDYYRHAIFQTFYSEKPYKIIRDVNPNRELFAIQDGEYDIENVTFSDGACAIELMMLDPILYSLERNQVINDPNGSFDPNITNHGTEKTFPTFMIDILKPTTFLSIISPEDYIQLGQPTEVKERSVEKEQLLLRHGCSDMTGFMPGTMIEGGTVAGSMYSNGKGLLASSYGTGTYWHGPAQKLELSETIQDFRVEATITNESTSPLDVGRVEISLLDDLNQVIGKMAMKDTSQQVTSNHGEMRAGNLMDGYYMINERRRTWNYMKGGLLSLQRIGARFRAYIAQQDPNDSNHHYARETEFFTDLDEVYLDKLAQIQVHLGAFGTLSIPKLQVQHLQVFKINSITEEEIPYIAVPGDQIVLNHKRSRIEKNGALMNKQKDLASNFFGIGKGESELKVYPSDAARVVAKWKEGSI</sequence>
<dbReference type="Pfam" id="PF05709">
    <property type="entry name" value="Sipho_tail"/>
    <property type="match status" value="1"/>
</dbReference>
<feature type="domain" description="Siphovirus-type tail component C-terminal" evidence="2">
    <location>
        <begin position="412"/>
        <end position="484"/>
    </location>
</feature>
<evidence type="ECO:0000313" key="3">
    <source>
        <dbReference type="EMBL" id="KMM38594.1"/>
    </source>
</evidence>
<gene>
    <name evidence="3" type="ORF">AB986_04765</name>
</gene>
<evidence type="ECO:0000313" key="4">
    <source>
        <dbReference type="Proteomes" id="UP000035996"/>
    </source>
</evidence>
<dbReference type="STRING" id="157733.AB986_04765"/>
<evidence type="ECO:0008006" key="5">
    <source>
        <dbReference type="Google" id="ProtNLM"/>
    </source>
</evidence>
<dbReference type="Gene3D" id="2.60.120.860">
    <property type="match status" value="1"/>
</dbReference>
<name>A0A0J6D2R9_9BACL</name>
<organism evidence="3 4">
    <name type="scientific">Guptibacillus hwajinpoensis</name>
    <dbReference type="NCBI Taxonomy" id="208199"/>
    <lineage>
        <taxon>Bacteria</taxon>
        <taxon>Bacillati</taxon>
        <taxon>Bacillota</taxon>
        <taxon>Bacilli</taxon>
        <taxon>Bacillales</taxon>
        <taxon>Guptibacillaceae</taxon>
        <taxon>Guptibacillus</taxon>
    </lineage>
</organism>
<dbReference type="Pfam" id="PF22768">
    <property type="entry name" value="SPP1_Dit"/>
    <property type="match status" value="1"/>
</dbReference>
<proteinExistence type="predicted"/>
<reference evidence="3" key="1">
    <citation type="submission" date="2015-06" db="EMBL/GenBank/DDBJ databases">
        <authorList>
            <person name="Liu B."/>
            <person name="Wang J."/>
            <person name="Zhu Y."/>
            <person name="Liu G."/>
            <person name="Chen Q."/>
            <person name="Zheng C."/>
            <person name="Che J."/>
            <person name="Ge C."/>
            <person name="Shi H."/>
            <person name="Pan Z."/>
            <person name="Liu X."/>
        </authorList>
    </citation>
    <scope>NUCLEOTIDE SEQUENCE [LARGE SCALE GENOMIC DNA]</scope>
    <source>
        <strain evidence="3">DSM 16346</strain>
    </source>
</reference>
<keyword evidence="4" id="KW-1185">Reference proteome</keyword>
<dbReference type="Gene3D" id="2.40.30.200">
    <property type="match status" value="1"/>
</dbReference>
<dbReference type="InterPro" id="IPR008841">
    <property type="entry name" value="Siphovirus-type_tail_N"/>
</dbReference>
<protein>
    <recommendedName>
        <fullName evidence="5">Phage tail protein</fullName>
    </recommendedName>
</protein>
<dbReference type="AlphaFoldDB" id="A0A0J6D2R9"/>
<evidence type="ECO:0000259" key="2">
    <source>
        <dbReference type="Pfam" id="PF22768"/>
    </source>
</evidence>
<dbReference type="InterPro" id="IPR054738">
    <property type="entry name" value="Siphovirus-type_tail_C"/>
</dbReference>
<dbReference type="OrthoDB" id="3078561at2"/>
<comment type="caution">
    <text evidence="3">The sequence shown here is derived from an EMBL/GenBank/DDBJ whole genome shotgun (WGS) entry which is preliminary data.</text>
</comment>
<feature type="domain" description="Siphovirus-type tail component RIFT-related" evidence="1">
    <location>
        <begin position="33"/>
        <end position="116"/>
    </location>
</feature>